<dbReference type="OrthoDB" id="9793111at2"/>
<dbReference type="GO" id="GO:0005525">
    <property type="term" value="F:GTP binding"/>
    <property type="evidence" value="ECO:0007669"/>
    <property type="project" value="UniProtKB-KW"/>
</dbReference>
<evidence type="ECO:0000256" key="12">
    <source>
        <dbReference type="HAMAP-Rule" id="MF_00179"/>
    </source>
</evidence>
<evidence type="ECO:0000256" key="5">
    <source>
        <dbReference type="ARBA" id="ARBA00022723"/>
    </source>
</evidence>
<comment type="similarity">
    <text evidence="12">Belongs to the GTP cyclohydrolase II family.</text>
</comment>
<proteinExistence type="inferred from homology"/>
<feature type="binding site" evidence="12">
    <location>
        <position position="280"/>
    </location>
    <ligand>
        <name>Zn(2+)</name>
        <dbReference type="ChEBI" id="CHEBI:29105"/>
        <note>catalytic</note>
    </ligand>
</feature>
<keyword evidence="6 12" id="KW-0547">Nucleotide-binding</keyword>
<feature type="binding site" evidence="12">
    <location>
        <position position="293"/>
    </location>
    <ligand>
        <name>Zn(2+)</name>
        <dbReference type="ChEBI" id="CHEBI:29105"/>
        <note>catalytic</note>
    </ligand>
</feature>
<feature type="active site" description="Nucleophile" evidence="12">
    <location>
        <position position="354"/>
    </location>
</feature>
<dbReference type="InterPro" id="IPR032677">
    <property type="entry name" value="GTP_cyclohydro_II"/>
</dbReference>
<dbReference type="CDD" id="cd00641">
    <property type="entry name" value="GTP_cyclohydro2"/>
    <property type="match status" value="1"/>
</dbReference>
<dbReference type="GO" id="GO:0005829">
    <property type="term" value="C:cytosol"/>
    <property type="evidence" value="ECO:0007669"/>
    <property type="project" value="TreeGrafter"/>
</dbReference>
<sequence length="420" mass="44242">MQAERSSATTTVTLSTPAAAAAAAPIDEAAVRAVDRALAALRRGEVVAIETADGTVGAAVSVESVALDAVERLKALTGGTPRLVVTRRRAVVLGLAAAEAAQPVSDIADDQAPGAAAEAFGAMTLDRPGGLTADQAHALADPEQHPQAQDALPPGLAAVEACPGSREAAAVDLARLARLLPAAITADLPPPLPSSTPKSAAEWAAEHDLLLVRASDVADYRVHVVRTLRRVADARVPLVGSENTRIYAFRPADGGPEHLAIVIGDPDPRQPVLARLHSECFTGDLLGSLRCDCGDQLRGAIAEIARQGSGVLLYLAQEGRGIGLVNKLRAYRIQDRGFDTVDANEILGFEADERVYLPAAEMLRQLGFESVRLMTNNPEKLRQLARCGIAVVERVAHIFPANGHNEAYLRTKAERSGHMF</sequence>
<evidence type="ECO:0000256" key="7">
    <source>
        <dbReference type="ARBA" id="ARBA00022801"/>
    </source>
</evidence>
<feature type="binding site" evidence="12">
    <location>
        <position position="291"/>
    </location>
    <ligand>
        <name>Zn(2+)</name>
        <dbReference type="ChEBI" id="CHEBI:29105"/>
        <note>catalytic</note>
    </ligand>
</feature>
<keyword evidence="9 12" id="KW-0342">GTP-binding</keyword>
<keyword evidence="7 12" id="KW-0378">Hydrolase</keyword>
<comment type="function">
    <text evidence="10 12">Catalyzes the conversion of GTP to 2,5-diamino-6-ribosylamino-4(3H)-pyrimidinone 5'-phosphate (DARP), formate and pyrophosphate.</text>
</comment>
<dbReference type="FunFam" id="3.40.50.10990:FF:000001">
    <property type="entry name" value="Riboflavin biosynthesis protein RibBA"/>
    <property type="match status" value="1"/>
</dbReference>
<feature type="binding site" evidence="12">
    <location>
        <position position="340"/>
    </location>
    <ligand>
        <name>GTP</name>
        <dbReference type="ChEBI" id="CHEBI:37565"/>
    </ligand>
</feature>
<dbReference type="RefSeq" id="WP_085087397.1">
    <property type="nucleotide sequence ID" value="NZ_FXAK01000007.1"/>
</dbReference>
<evidence type="ECO:0000256" key="2">
    <source>
        <dbReference type="ARBA" id="ARBA00005520"/>
    </source>
</evidence>
<dbReference type="SUPFAM" id="SSF55821">
    <property type="entry name" value="YrdC/RibB"/>
    <property type="match status" value="1"/>
</dbReference>
<accession>A0A1X7G6X4</accession>
<evidence type="ECO:0000259" key="13">
    <source>
        <dbReference type="Pfam" id="PF00925"/>
    </source>
</evidence>
<name>A0A1X7G6X4_9PROT</name>
<evidence type="ECO:0000313" key="14">
    <source>
        <dbReference type="EMBL" id="SMF65139.1"/>
    </source>
</evidence>
<dbReference type="STRING" id="286727.SAMN02982917_3386"/>
<dbReference type="AlphaFoldDB" id="A0A1X7G6X4"/>
<comment type="catalytic activity">
    <reaction evidence="11 12">
        <text>GTP + 4 H2O = 2,5-diamino-6-hydroxy-4-(5-phosphoribosylamino)-pyrimidine + formate + 2 phosphate + 3 H(+)</text>
        <dbReference type="Rhea" id="RHEA:23704"/>
        <dbReference type="ChEBI" id="CHEBI:15377"/>
        <dbReference type="ChEBI" id="CHEBI:15378"/>
        <dbReference type="ChEBI" id="CHEBI:15740"/>
        <dbReference type="ChEBI" id="CHEBI:37565"/>
        <dbReference type="ChEBI" id="CHEBI:43474"/>
        <dbReference type="ChEBI" id="CHEBI:58614"/>
        <dbReference type="EC" id="3.5.4.25"/>
    </reaction>
</comment>
<comment type="similarity">
    <text evidence="2">In the N-terminal section; belongs to the DHBP synthase family.</text>
</comment>
<feature type="binding site" evidence="12">
    <location>
        <begin position="318"/>
        <end position="320"/>
    </location>
    <ligand>
        <name>GTP</name>
        <dbReference type="ChEBI" id="CHEBI:37565"/>
    </ligand>
</feature>
<dbReference type="NCBIfam" id="NF001591">
    <property type="entry name" value="PRK00393.1"/>
    <property type="match status" value="1"/>
</dbReference>
<keyword evidence="8 12" id="KW-0862">Zinc</keyword>
<evidence type="ECO:0000256" key="11">
    <source>
        <dbReference type="ARBA" id="ARBA00049295"/>
    </source>
</evidence>
<dbReference type="InterPro" id="IPR036144">
    <property type="entry name" value="RibA-like_sf"/>
</dbReference>
<dbReference type="GO" id="GO:0009231">
    <property type="term" value="P:riboflavin biosynthetic process"/>
    <property type="evidence" value="ECO:0007669"/>
    <property type="project" value="UniProtKB-UniRule"/>
</dbReference>
<dbReference type="Gene3D" id="3.40.50.10990">
    <property type="entry name" value="GTP cyclohydrolase II"/>
    <property type="match status" value="1"/>
</dbReference>
<evidence type="ECO:0000256" key="6">
    <source>
        <dbReference type="ARBA" id="ARBA00022741"/>
    </source>
</evidence>
<keyword evidence="4 12" id="KW-0686">Riboflavin biosynthesis</keyword>
<dbReference type="Pfam" id="PF00925">
    <property type="entry name" value="GTP_cyclohydro2"/>
    <property type="match status" value="1"/>
</dbReference>
<dbReference type="EMBL" id="FXAK01000007">
    <property type="protein sequence ID" value="SMF65139.1"/>
    <property type="molecule type" value="Genomic_DNA"/>
</dbReference>
<dbReference type="PANTHER" id="PTHR21327:SF18">
    <property type="entry name" value="3,4-DIHYDROXY-2-BUTANONE 4-PHOSPHATE SYNTHASE"/>
    <property type="match status" value="1"/>
</dbReference>
<gene>
    <name evidence="12" type="primary">ribA</name>
    <name evidence="14" type="ORF">SAMN02982917_3386</name>
</gene>
<dbReference type="NCBIfam" id="TIGR00505">
    <property type="entry name" value="ribA"/>
    <property type="match status" value="1"/>
</dbReference>
<feature type="binding site" evidence="12">
    <location>
        <begin position="275"/>
        <end position="279"/>
    </location>
    <ligand>
        <name>GTP</name>
        <dbReference type="ChEBI" id="CHEBI:37565"/>
    </ligand>
</feature>
<dbReference type="PANTHER" id="PTHR21327">
    <property type="entry name" value="GTP CYCLOHYDROLASE II-RELATED"/>
    <property type="match status" value="1"/>
</dbReference>
<dbReference type="GO" id="GO:0003935">
    <property type="term" value="F:GTP cyclohydrolase II activity"/>
    <property type="evidence" value="ECO:0007669"/>
    <property type="project" value="UniProtKB-UniRule"/>
</dbReference>
<evidence type="ECO:0000256" key="10">
    <source>
        <dbReference type="ARBA" id="ARBA00043932"/>
    </source>
</evidence>
<dbReference type="GO" id="GO:0008270">
    <property type="term" value="F:zinc ion binding"/>
    <property type="evidence" value="ECO:0007669"/>
    <property type="project" value="UniProtKB-UniRule"/>
</dbReference>
<organism evidence="14 15">
    <name type="scientific">Azospirillum oryzae</name>
    <dbReference type="NCBI Taxonomy" id="286727"/>
    <lineage>
        <taxon>Bacteria</taxon>
        <taxon>Pseudomonadati</taxon>
        <taxon>Pseudomonadota</taxon>
        <taxon>Alphaproteobacteria</taxon>
        <taxon>Rhodospirillales</taxon>
        <taxon>Azospirillaceae</taxon>
        <taxon>Azospirillum</taxon>
    </lineage>
</organism>
<evidence type="ECO:0000313" key="15">
    <source>
        <dbReference type="Proteomes" id="UP000192936"/>
    </source>
</evidence>
<comment type="pathway">
    <text evidence="1 12">Cofactor biosynthesis; riboflavin biosynthesis; 5-amino-6-(D-ribitylamino)uracil from GTP: step 1/4.</text>
</comment>
<evidence type="ECO:0000256" key="3">
    <source>
        <dbReference type="ARBA" id="ARBA00008976"/>
    </source>
</evidence>
<comment type="cofactor">
    <cofactor evidence="12">
        <name>Zn(2+)</name>
        <dbReference type="ChEBI" id="CHEBI:29105"/>
    </cofactor>
    <text evidence="12">Binds 1 zinc ion per subunit.</text>
</comment>
<dbReference type="GO" id="GO:0008686">
    <property type="term" value="F:3,4-dihydroxy-2-butanone-4-phosphate synthase activity"/>
    <property type="evidence" value="ECO:0007669"/>
    <property type="project" value="TreeGrafter"/>
</dbReference>
<dbReference type="HAMAP" id="MF_00179">
    <property type="entry name" value="RibA"/>
    <property type="match status" value="1"/>
</dbReference>
<dbReference type="Proteomes" id="UP000192936">
    <property type="component" value="Unassembled WGS sequence"/>
</dbReference>
<dbReference type="InterPro" id="IPR000926">
    <property type="entry name" value="RibA"/>
</dbReference>
<evidence type="ECO:0000256" key="1">
    <source>
        <dbReference type="ARBA" id="ARBA00004853"/>
    </source>
</evidence>
<evidence type="ECO:0000256" key="4">
    <source>
        <dbReference type="ARBA" id="ARBA00022619"/>
    </source>
</evidence>
<dbReference type="UniPathway" id="UPA00275">
    <property type="reaction ID" value="UER00400"/>
</dbReference>
<protein>
    <recommendedName>
        <fullName evidence="12">GTP cyclohydrolase-2</fullName>
        <ecNumber evidence="12">3.5.4.25</ecNumber>
    </recommendedName>
    <alternativeName>
        <fullName evidence="12">GTP cyclohydrolase II</fullName>
    </alternativeName>
</protein>
<feature type="binding site" evidence="12">
    <location>
        <position position="380"/>
    </location>
    <ligand>
        <name>GTP</name>
        <dbReference type="ChEBI" id="CHEBI:37565"/>
    </ligand>
</feature>
<feature type="domain" description="GTP cyclohydrolase II" evidence="13">
    <location>
        <begin position="230"/>
        <end position="395"/>
    </location>
</feature>
<dbReference type="SUPFAM" id="SSF142695">
    <property type="entry name" value="RibA-like"/>
    <property type="match status" value="1"/>
</dbReference>
<feature type="active site" description="Proton acceptor" evidence="12">
    <location>
        <position position="352"/>
    </location>
</feature>
<feature type="binding site" evidence="12">
    <location>
        <position position="296"/>
    </location>
    <ligand>
        <name>GTP</name>
        <dbReference type="ChEBI" id="CHEBI:37565"/>
    </ligand>
</feature>
<keyword evidence="5 12" id="KW-0479">Metal-binding</keyword>
<evidence type="ECO:0000256" key="9">
    <source>
        <dbReference type="ARBA" id="ARBA00023134"/>
    </source>
</evidence>
<comment type="similarity">
    <text evidence="3">In the C-terminal section; belongs to the GTP cyclohydrolase II family.</text>
</comment>
<evidence type="ECO:0000256" key="8">
    <source>
        <dbReference type="ARBA" id="ARBA00022833"/>
    </source>
</evidence>
<dbReference type="EC" id="3.5.4.25" evidence="12"/>
<reference evidence="14 15" key="1">
    <citation type="submission" date="2017-04" db="EMBL/GenBank/DDBJ databases">
        <authorList>
            <person name="Afonso C.L."/>
            <person name="Miller P.J."/>
            <person name="Scott M.A."/>
            <person name="Spackman E."/>
            <person name="Goraichik I."/>
            <person name="Dimitrov K.M."/>
            <person name="Suarez D.L."/>
            <person name="Swayne D.E."/>
        </authorList>
    </citation>
    <scope>NUCLEOTIDE SEQUENCE [LARGE SCALE GENOMIC DNA]</scope>
    <source>
        <strain evidence="14 15">A2P</strain>
    </source>
</reference>
<dbReference type="InterPro" id="IPR017945">
    <property type="entry name" value="DHBP_synth_RibB-like_a/b_dom"/>
</dbReference>
<feature type="binding site" evidence="12">
    <location>
        <position position="375"/>
    </location>
    <ligand>
        <name>GTP</name>
        <dbReference type="ChEBI" id="CHEBI:37565"/>
    </ligand>
</feature>